<feature type="compositionally biased region" description="Low complexity" evidence="4">
    <location>
        <begin position="147"/>
        <end position="170"/>
    </location>
</feature>
<feature type="compositionally biased region" description="Basic residues" evidence="4">
    <location>
        <begin position="811"/>
        <end position="823"/>
    </location>
</feature>
<dbReference type="InterPro" id="IPR015943">
    <property type="entry name" value="WD40/YVTN_repeat-like_dom_sf"/>
</dbReference>
<dbReference type="PROSITE" id="PS50082">
    <property type="entry name" value="WD_REPEATS_2"/>
    <property type="match status" value="4"/>
</dbReference>
<evidence type="ECO:0000256" key="4">
    <source>
        <dbReference type="SAM" id="MobiDB-lite"/>
    </source>
</evidence>
<dbReference type="PROSITE" id="PS50294">
    <property type="entry name" value="WD_REPEATS_REGION"/>
    <property type="match status" value="3"/>
</dbReference>
<sequence>MQRRKSFGLNWDGLNDNEDDDDFFETRERMSTAVRLDLEASSSDEEDGFEDSRMSFSSTISPNRSEKPKSSPPPSAATTTTTTVGSEYDMWMASPGSIRERRKRLLLGMGLDENKQLLRVTSAALDRAISKKFENGNVIFSNPSPSPSTTTSSPHHSPSPSTSTSSSSSTKNAESSDQRIKTKKPSIIPFVLGRSRSEGDIDEFSMPKYRREEFIGKISKQRLTKTASDISLLRSSGGGGGAARKCPETTARESQEAGPPAGHGRKLSAVKSNTGLRAFFLIKNLDTGKEFIVNEYNEDGMWNRLRDLQTGKGLTMEEFEKTVGHSPVVKELMSRDKVVRSSSDGLGYDRKLTAQHSYFSRSLRKSKRTGAALLKNIKGVASGFIGEREREETHKASPQLTTSPSEQKGSKNEDWVKVRQSGKSCKELSALHLCQEFQAHEGCVWVMRFSWDGHYLASAGEDKVVHVWEVQEFEGEDGSLTPIHPSMRNGREEGNEKKKKGKHGSKRGGSTEIPDYVRLPETMFSLSEKPYCSFDGHSDDILDLAWSKSQLLLSSSMDKTVRLWDLETKACMKVFTHNDYVTCIHFNPMDDDYFISGSLDAKVRIWNIPQRYVVDWIDVHEMVTAISYTPDGQAAFVGTHKGSCRAYSIEDCKLCHVCSVELRRKKKSHLRKVTGFQFAPGNPSEVLVTSADSRTRIVEGSKVVHKFIGFRNTNSQIAASFSPDGRYVISASEDSQVFVWKNEGHGKCRNLVVTRSHEHFQCKDVSVAIPWPRTMKCDLQMGTPDQSKRHSKRFSHNAIPVSPSIVENHKKRTLPPLPKKRNGHTFEMPSPSCDPSAVTSRGLGSDSFGHSSSKKMWAPFFKKNDHHHAGEEDPAAISRTNSGIGDSFSSSRSDSIRYGDSPSMNSSFFENANPNAAWGLVIVTAGFGGEIRCYQNFGLPRKL</sequence>
<feature type="compositionally biased region" description="Polar residues" evidence="4">
    <location>
        <begin position="396"/>
        <end position="407"/>
    </location>
</feature>
<name>A0A835CME4_9FABA</name>
<organism evidence="5 6">
    <name type="scientific">Senna tora</name>
    <dbReference type="NCBI Taxonomy" id="362788"/>
    <lineage>
        <taxon>Eukaryota</taxon>
        <taxon>Viridiplantae</taxon>
        <taxon>Streptophyta</taxon>
        <taxon>Embryophyta</taxon>
        <taxon>Tracheophyta</taxon>
        <taxon>Spermatophyta</taxon>
        <taxon>Magnoliopsida</taxon>
        <taxon>eudicotyledons</taxon>
        <taxon>Gunneridae</taxon>
        <taxon>Pentapetalae</taxon>
        <taxon>rosids</taxon>
        <taxon>fabids</taxon>
        <taxon>Fabales</taxon>
        <taxon>Fabaceae</taxon>
        <taxon>Caesalpinioideae</taxon>
        <taxon>Cassia clade</taxon>
        <taxon>Senna</taxon>
    </lineage>
</organism>
<keyword evidence="2" id="KW-0677">Repeat</keyword>
<feature type="repeat" description="WD" evidence="3">
    <location>
        <begin position="720"/>
        <end position="741"/>
    </location>
</feature>
<feature type="repeat" description="WD" evidence="3">
    <location>
        <begin position="534"/>
        <end position="574"/>
    </location>
</feature>
<proteinExistence type="predicted"/>
<dbReference type="Pfam" id="PF00400">
    <property type="entry name" value="WD40"/>
    <property type="match status" value="4"/>
</dbReference>
<evidence type="ECO:0000256" key="2">
    <source>
        <dbReference type="ARBA" id="ARBA00022737"/>
    </source>
</evidence>
<accession>A0A835CME4</accession>
<keyword evidence="6" id="KW-1185">Reference proteome</keyword>
<dbReference type="InterPro" id="IPR036322">
    <property type="entry name" value="WD40_repeat_dom_sf"/>
</dbReference>
<dbReference type="SUPFAM" id="SSF50978">
    <property type="entry name" value="WD40 repeat-like"/>
    <property type="match status" value="1"/>
</dbReference>
<dbReference type="OrthoDB" id="408728at2759"/>
<protein>
    <submittedName>
        <fullName evidence="5">WD repeat-containing protein 44-like</fullName>
    </submittedName>
</protein>
<dbReference type="PANTHER" id="PTHR14221">
    <property type="entry name" value="WD REPEAT DOMAIN 44"/>
    <property type="match status" value="1"/>
</dbReference>
<dbReference type="InterPro" id="IPR020472">
    <property type="entry name" value="WD40_PAC1"/>
</dbReference>
<comment type="caution">
    <text evidence="5">The sequence shown here is derived from an EMBL/GenBank/DDBJ whole genome shotgun (WGS) entry which is preliminary data.</text>
</comment>
<dbReference type="AlphaFoldDB" id="A0A835CME4"/>
<feature type="compositionally biased region" description="Basic and acidic residues" evidence="4">
    <location>
        <begin position="245"/>
        <end position="255"/>
    </location>
</feature>
<feature type="region of interest" description="Disordered" evidence="4">
    <location>
        <begin position="477"/>
        <end position="513"/>
    </location>
</feature>
<feature type="region of interest" description="Disordered" evidence="4">
    <location>
        <begin position="1"/>
        <end position="95"/>
    </location>
</feature>
<evidence type="ECO:0000313" key="6">
    <source>
        <dbReference type="Proteomes" id="UP000634136"/>
    </source>
</evidence>
<evidence type="ECO:0000313" key="5">
    <source>
        <dbReference type="EMBL" id="KAF7845505.1"/>
    </source>
</evidence>
<dbReference type="PRINTS" id="PR00320">
    <property type="entry name" value="GPROTEINBRPT"/>
</dbReference>
<dbReference type="Proteomes" id="UP000634136">
    <property type="component" value="Unassembled WGS sequence"/>
</dbReference>
<feature type="region of interest" description="Disordered" evidence="4">
    <location>
        <begin position="231"/>
        <end position="267"/>
    </location>
</feature>
<feature type="region of interest" description="Disordered" evidence="4">
    <location>
        <begin position="811"/>
        <end position="850"/>
    </location>
</feature>
<reference evidence="5" key="1">
    <citation type="submission" date="2020-09" db="EMBL/GenBank/DDBJ databases">
        <title>Genome-Enabled Discovery of Anthraquinone Biosynthesis in Senna tora.</title>
        <authorList>
            <person name="Kang S.-H."/>
            <person name="Pandey R.P."/>
            <person name="Lee C.-M."/>
            <person name="Sim J.-S."/>
            <person name="Jeong J.-T."/>
            <person name="Choi B.-S."/>
            <person name="Jung M."/>
            <person name="Ginzburg D."/>
            <person name="Zhao K."/>
            <person name="Won S.Y."/>
            <person name="Oh T.-J."/>
            <person name="Yu Y."/>
            <person name="Kim N.-H."/>
            <person name="Lee O.R."/>
            <person name="Lee T.-H."/>
            <person name="Bashyal P."/>
            <person name="Kim T.-S."/>
            <person name="Lee W.-H."/>
            <person name="Kawkins C."/>
            <person name="Kim C.-K."/>
            <person name="Kim J.S."/>
            <person name="Ahn B.O."/>
            <person name="Rhee S.Y."/>
            <person name="Sohng J.K."/>
        </authorList>
    </citation>
    <scope>NUCLEOTIDE SEQUENCE</scope>
    <source>
        <tissue evidence="5">Leaf</tissue>
    </source>
</reference>
<feature type="compositionally biased region" description="Polar residues" evidence="4">
    <location>
        <begin position="54"/>
        <end position="63"/>
    </location>
</feature>
<dbReference type="Gene3D" id="2.130.10.10">
    <property type="entry name" value="YVTN repeat-like/Quinoprotein amine dehydrogenase"/>
    <property type="match status" value="1"/>
</dbReference>
<keyword evidence="1 3" id="KW-0853">WD repeat</keyword>
<feature type="repeat" description="WD" evidence="3">
    <location>
        <begin position="574"/>
        <end position="608"/>
    </location>
</feature>
<feature type="repeat" description="WD" evidence="3">
    <location>
        <begin position="437"/>
        <end position="471"/>
    </location>
</feature>
<dbReference type="PROSITE" id="PS00678">
    <property type="entry name" value="WD_REPEATS_1"/>
    <property type="match status" value="2"/>
</dbReference>
<feature type="compositionally biased region" description="Basic residues" evidence="4">
    <location>
        <begin position="497"/>
        <end position="506"/>
    </location>
</feature>
<dbReference type="InterPro" id="IPR019775">
    <property type="entry name" value="WD40_repeat_CS"/>
</dbReference>
<dbReference type="SMART" id="SM00320">
    <property type="entry name" value="WD40"/>
    <property type="match status" value="6"/>
</dbReference>
<feature type="region of interest" description="Disordered" evidence="4">
    <location>
        <begin position="385"/>
        <end position="415"/>
    </location>
</feature>
<gene>
    <name evidence="5" type="ORF">G2W53_002410</name>
</gene>
<feature type="region of interest" description="Disordered" evidence="4">
    <location>
        <begin position="136"/>
        <end position="188"/>
    </location>
</feature>
<feature type="region of interest" description="Disordered" evidence="4">
    <location>
        <begin position="865"/>
        <end position="896"/>
    </location>
</feature>
<dbReference type="InterPro" id="IPR001680">
    <property type="entry name" value="WD40_rpt"/>
</dbReference>
<evidence type="ECO:0000256" key="1">
    <source>
        <dbReference type="ARBA" id="ARBA00022574"/>
    </source>
</evidence>
<dbReference type="InterPro" id="IPR040324">
    <property type="entry name" value="WDR44/Dgr2"/>
</dbReference>
<feature type="compositionally biased region" description="Basic and acidic residues" evidence="4">
    <location>
        <begin position="386"/>
        <end position="395"/>
    </location>
</feature>
<feature type="compositionally biased region" description="Low complexity" evidence="4">
    <location>
        <begin position="882"/>
        <end position="896"/>
    </location>
</feature>
<evidence type="ECO:0000256" key="3">
    <source>
        <dbReference type="PROSITE-ProRule" id="PRU00221"/>
    </source>
</evidence>
<dbReference type="PANTHER" id="PTHR14221:SF41">
    <property type="entry name" value="TRANSDUCIN_WD40 REPEAT-LIKE SUPERFAMILY PROTEIN"/>
    <property type="match status" value="1"/>
</dbReference>
<dbReference type="EMBL" id="JAAIUW010000001">
    <property type="protein sequence ID" value="KAF7845505.1"/>
    <property type="molecule type" value="Genomic_DNA"/>
</dbReference>